<proteinExistence type="predicted"/>
<evidence type="ECO:0000256" key="1">
    <source>
        <dbReference type="SAM" id="MobiDB-lite"/>
    </source>
</evidence>
<feature type="compositionally biased region" description="Acidic residues" evidence="1">
    <location>
        <begin position="352"/>
        <end position="364"/>
    </location>
</feature>
<feature type="compositionally biased region" description="Polar residues" evidence="1">
    <location>
        <begin position="252"/>
        <end position="264"/>
    </location>
</feature>
<feature type="region of interest" description="Disordered" evidence="1">
    <location>
        <begin position="240"/>
        <end position="364"/>
    </location>
</feature>
<keyword evidence="3" id="KW-1185">Reference proteome</keyword>
<gene>
    <name evidence="2" type="ORF">JI435_134430</name>
</gene>
<dbReference type="VEuPathDB" id="FungiDB:JI435_134430"/>
<sequence length="564" mass="62562">MASPLAANNAFGAGSPHWNLPFPAGNITAAELMAYLPHWLKSIDVIDRFVTNGGKSVSIAALINEFRNLPGDGVFRPNSATVMMSYGMRRAKFHDWTVATHFKFKRPDPKMLEKDLNVEDFRAPRETHPKSAPSGVASTNFKQNREADPIEFQSLARHVKTHPAGDDALDLARCVAYALSHPSEKWYFPTDFEAMVNKLGGPAPVTNAHHDRQIFARRTGYVFPSPQKIASRATPTIKSEHTQFDGYPGSPSVMSQSSRFTSGSYAPASGSPLKRMMGTDGTVEPGGRRKSGRLAKKATVNFRDHGSDFEDNDDVASPPSGYSTPAKRRRLAGLPPVRASPLNDSDFHQGDSESDEEIPDAEVVSEDELVSPIKGARGRAAALKAREVIRDITSETQRNIDVLAKQKVNTTISPNKPSMYSAPVTRPEVEVSPEMMDLARAFPFGKPVFLKPPVLSENRLRVDSSSIYLYAADGAITSQDMWASALSSTRFNGPRRHAPFRELHRLTDPMPMDVSDWAENIRWAKEQYALYGSNTWTEYDYHLQLITEHRRAVFWVSDQLISFG</sequence>
<dbReference type="Proteomes" id="UP000663193">
    <property type="component" value="Chromosome 19"/>
</dbReference>
<name>A0A7U2IA41_PHANO</name>
<evidence type="ECO:0000313" key="2">
    <source>
        <dbReference type="EMBL" id="QRD06023.1"/>
    </source>
</evidence>
<dbReference type="OrthoDB" id="3675232at2759"/>
<dbReference type="AlphaFoldDB" id="A0A7U2IA41"/>
<organism evidence="2 3">
    <name type="scientific">Phaeosphaeria nodorum (strain SN15 / ATCC MYA-4574 / FGSC 10173)</name>
    <name type="common">Glume blotch fungus</name>
    <name type="synonym">Parastagonospora nodorum</name>
    <dbReference type="NCBI Taxonomy" id="321614"/>
    <lineage>
        <taxon>Eukaryota</taxon>
        <taxon>Fungi</taxon>
        <taxon>Dikarya</taxon>
        <taxon>Ascomycota</taxon>
        <taxon>Pezizomycotina</taxon>
        <taxon>Dothideomycetes</taxon>
        <taxon>Pleosporomycetidae</taxon>
        <taxon>Pleosporales</taxon>
        <taxon>Pleosporineae</taxon>
        <taxon>Phaeosphaeriaceae</taxon>
        <taxon>Parastagonospora</taxon>
    </lineage>
</organism>
<protein>
    <submittedName>
        <fullName evidence="2">Uncharacterized protein</fullName>
    </submittedName>
</protein>
<accession>A0A7U2IA41</accession>
<reference evidence="3" key="1">
    <citation type="journal article" date="2021" name="BMC Genomics">
        <title>Chromosome-level genome assembly and manually-curated proteome of model necrotroph Parastagonospora nodorum Sn15 reveals a genome-wide trove of candidate effector homologs, and redundancy of virulence-related functions within an accessory chromosome.</title>
        <authorList>
            <person name="Bertazzoni S."/>
            <person name="Jones D.A.B."/>
            <person name="Phan H.T."/>
            <person name="Tan K.-C."/>
            <person name="Hane J.K."/>
        </authorList>
    </citation>
    <scope>NUCLEOTIDE SEQUENCE [LARGE SCALE GENOMIC DNA]</scope>
    <source>
        <strain evidence="3">SN15 / ATCC MYA-4574 / FGSC 10173)</strain>
    </source>
</reference>
<evidence type="ECO:0000313" key="3">
    <source>
        <dbReference type="Proteomes" id="UP000663193"/>
    </source>
</evidence>
<dbReference type="EMBL" id="CP069041">
    <property type="protein sequence ID" value="QRD06023.1"/>
    <property type="molecule type" value="Genomic_DNA"/>
</dbReference>